<evidence type="ECO:0000256" key="3">
    <source>
        <dbReference type="ARBA" id="ARBA00022448"/>
    </source>
</evidence>
<dbReference type="Pfam" id="PF03544">
    <property type="entry name" value="TonB_C"/>
    <property type="match status" value="1"/>
</dbReference>
<dbReference type="OrthoDB" id="9814002at2"/>
<evidence type="ECO:0000256" key="7">
    <source>
        <dbReference type="ARBA" id="ARBA00022927"/>
    </source>
</evidence>
<accession>C9MMX0</accession>
<dbReference type="HOGENOM" id="CLU_065795_3_2_10"/>
<dbReference type="InterPro" id="IPR051045">
    <property type="entry name" value="TonB-dependent_transducer"/>
</dbReference>
<dbReference type="RefSeq" id="WP_004382589.1">
    <property type="nucleotide sequence ID" value="NZ_GG698712.1"/>
</dbReference>
<evidence type="ECO:0000256" key="9">
    <source>
        <dbReference type="ARBA" id="ARBA00023136"/>
    </source>
</evidence>
<proteinExistence type="inferred from homology"/>
<evidence type="ECO:0000256" key="8">
    <source>
        <dbReference type="ARBA" id="ARBA00022989"/>
    </source>
</evidence>
<evidence type="ECO:0000256" key="1">
    <source>
        <dbReference type="ARBA" id="ARBA00004383"/>
    </source>
</evidence>
<evidence type="ECO:0000256" key="6">
    <source>
        <dbReference type="ARBA" id="ARBA00022692"/>
    </source>
</evidence>
<dbReference type="Gene3D" id="3.30.1150.10">
    <property type="match status" value="1"/>
</dbReference>
<evidence type="ECO:0000313" key="11">
    <source>
        <dbReference type="EMBL" id="EEX19170.1"/>
    </source>
</evidence>
<name>C9MMX0_9BACT</name>
<dbReference type="NCBIfam" id="TIGR01352">
    <property type="entry name" value="tonB_Cterm"/>
    <property type="match status" value="1"/>
</dbReference>
<dbReference type="GO" id="GO:0015031">
    <property type="term" value="P:protein transport"/>
    <property type="evidence" value="ECO:0007669"/>
    <property type="project" value="UniProtKB-KW"/>
</dbReference>
<dbReference type="GO" id="GO:0055085">
    <property type="term" value="P:transmembrane transport"/>
    <property type="evidence" value="ECO:0007669"/>
    <property type="project" value="InterPro"/>
</dbReference>
<dbReference type="GO" id="GO:0031992">
    <property type="term" value="F:energy transducer activity"/>
    <property type="evidence" value="ECO:0007669"/>
    <property type="project" value="TreeGrafter"/>
</dbReference>
<keyword evidence="9" id="KW-0472">Membrane</keyword>
<keyword evidence="6" id="KW-0812">Transmembrane</keyword>
<dbReference type="AlphaFoldDB" id="C9MMX0"/>
<gene>
    <name evidence="11" type="ORF">HMPREF0973_00955</name>
</gene>
<dbReference type="InterPro" id="IPR006260">
    <property type="entry name" value="TonB/TolA_C"/>
</dbReference>
<comment type="subcellular location">
    <subcellularLocation>
        <location evidence="1">Cell inner membrane</location>
        <topology evidence="1">Single-pass membrane protein</topology>
        <orientation evidence="1">Periplasmic side</orientation>
    </subcellularLocation>
</comment>
<keyword evidence="3" id="KW-0813">Transport</keyword>
<dbReference type="PANTHER" id="PTHR33446:SF2">
    <property type="entry name" value="PROTEIN TONB"/>
    <property type="match status" value="1"/>
</dbReference>
<evidence type="ECO:0000313" key="12">
    <source>
        <dbReference type="Proteomes" id="UP000003327"/>
    </source>
</evidence>
<comment type="similarity">
    <text evidence="2">Belongs to the TonB family.</text>
</comment>
<organism evidence="11 12">
    <name type="scientific">Prevotella veroralis F0319</name>
    <dbReference type="NCBI Taxonomy" id="649761"/>
    <lineage>
        <taxon>Bacteria</taxon>
        <taxon>Pseudomonadati</taxon>
        <taxon>Bacteroidota</taxon>
        <taxon>Bacteroidia</taxon>
        <taxon>Bacteroidales</taxon>
        <taxon>Prevotellaceae</taxon>
        <taxon>Prevotella</taxon>
    </lineage>
</organism>
<keyword evidence="7" id="KW-0653">Protein transport</keyword>
<dbReference type="InterPro" id="IPR037682">
    <property type="entry name" value="TonB_C"/>
</dbReference>
<dbReference type="EMBL" id="ACVA01000019">
    <property type="protein sequence ID" value="EEX19170.1"/>
    <property type="molecule type" value="Genomic_DNA"/>
</dbReference>
<dbReference type="STRING" id="649761.HMPREF0973_00955"/>
<dbReference type="PANTHER" id="PTHR33446">
    <property type="entry name" value="PROTEIN TONB-RELATED"/>
    <property type="match status" value="1"/>
</dbReference>
<comment type="caution">
    <text evidence="11">The sequence shown here is derived from an EMBL/GenBank/DDBJ whole genome shotgun (WGS) entry which is preliminary data.</text>
</comment>
<sequence length="141" mass="16303">MSIYVFLLTLSFYTSKGNNIDINPTKIDVIVEKDSTDKPMLLVPPMPSFKGDLQKWLRKNTRRPEAADTIEGRVIVNFLVQKDGRISDIKILKGLHPLLDAEAIRLIRSMPRWNPALDIWTLKPKDERFTIAVVFKKRDKK</sequence>
<evidence type="ECO:0000259" key="10">
    <source>
        <dbReference type="Pfam" id="PF03544"/>
    </source>
</evidence>
<feature type="domain" description="TonB C-terminal" evidence="10">
    <location>
        <begin position="68"/>
        <end position="135"/>
    </location>
</feature>
<dbReference type="GO" id="GO:0098797">
    <property type="term" value="C:plasma membrane protein complex"/>
    <property type="evidence" value="ECO:0007669"/>
    <property type="project" value="TreeGrafter"/>
</dbReference>
<evidence type="ECO:0000256" key="2">
    <source>
        <dbReference type="ARBA" id="ARBA00006555"/>
    </source>
</evidence>
<evidence type="ECO:0000256" key="5">
    <source>
        <dbReference type="ARBA" id="ARBA00022519"/>
    </source>
</evidence>
<dbReference type="eggNOG" id="COG0810">
    <property type="taxonomic scope" value="Bacteria"/>
</dbReference>
<keyword evidence="5" id="KW-0997">Cell inner membrane</keyword>
<dbReference type="Proteomes" id="UP000003327">
    <property type="component" value="Unassembled WGS sequence"/>
</dbReference>
<reference evidence="11 12" key="1">
    <citation type="submission" date="2009-09" db="EMBL/GenBank/DDBJ databases">
        <authorList>
            <person name="Weinstock G."/>
            <person name="Sodergren E."/>
            <person name="Clifton S."/>
            <person name="Fulton L."/>
            <person name="Fulton B."/>
            <person name="Courtney L."/>
            <person name="Fronick C."/>
            <person name="Harrison M."/>
            <person name="Strong C."/>
            <person name="Farmer C."/>
            <person name="Delahaunty K."/>
            <person name="Markovic C."/>
            <person name="Hall O."/>
            <person name="Minx P."/>
            <person name="Tomlinson C."/>
            <person name="Mitreva M."/>
            <person name="Nelson J."/>
            <person name="Hou S."/>
            <person name="Wollam A."/>
            <person name="Pepin K.H."/>
            <person name="Johnson M."/>
            <person name="Bhonagiri V."/>
            <person name="Nash W.E."/>
            <person name="Warren W."/>
            <person name="Chinwalla A."/>
            <person name="Mardis E.R."/>
            <person name="Wilson R.K."/>
        </authorList>
    </citation>
    <scope>NUCLEOTIDE SEQUENCE [LARGE SCALE GENOMIC DNA]</scope>
    <source>
        <strain evidence="11 12">F0319</strain>
    </source>
</reference>
<keyword evidence="8" id="KW-1133">Transmembrane helix</keyword>
<keyword evidence="12" id="KW-1185">Reference proteome</keyword>
<evidence type="ECO:0000256" key="4">
    <source>
        <dbReference type="ARBA" id="ARBA00022475"/>
    </source>
</evidence>
<protein>
    <submittedName>
        <fullName evidence="11">TonB family domain protein</fullName>
    </submittedName>
</protein>
<dbReference type="SUPFAM" id="SSF74653">
    <property type="entry name" value="TolA/TonB C-terminal domain"/>
    <property type="match status" value="1"/>
</dbReference>
<keyword evidence="4" id="KW-1003">Cell membrane</keyword>